<dbReference type="PANTHER" id="PTHR18952">
    <property type="entry name" value="CARBONIC ANHYDRASE"/>
    <property type="match status" value="1"/>
</dbReference>
<accession>A0A4Y1RV36</accession>
<name>A0A4Y1RV36_PRUDU</name>
<proteinExistence type="inferred from homology"/>
<evidence type="ECO:0000259" key="6">
    <source>
        <dbReference type="PROSITE" id="PS51144"/>
    </source>
</evidence>
<dbReference type="InterPro" id="IPR001148">
    <property type="entry name" value="CA_dom"/>
</dbReference>
<dbReference type="Pfam" id="PF00194">
    <property type="entry name" value="Carb_anhydrase"/>
    <property type="match status" value="1"/>
</dbReference>
<reference evidence="7" key="1">
    <citation type="journal article" date="2019" name="Science">
        <title>Mutation of a bHLH transcription factor allowed almond domestication.</title>
        <authorList>
            <person name="Sanchez-Perez R."/>
            <person name="Pavan S."/>
            <person name="Mazzeo R."/>
            <person name="Moldovan C."/>
            <person name="Aiese Cigliano R."/>
            <person name="Del Cueto J."/>
            <person name="Ricciardi F."/>
            <person name="Lotti C."/>
            <person name="Ricciardi L."/>
            <person name="Dicenta F."/>
            <person name="Lopez-Marques R.L."/>
            <person name="Lindberg Moller B."/>
        </authorList>
    </citation>
    <scope>NUCLEOTIDE SEQUENCE</scope>
</reference>
<evidence type="ECO:0000256" key="5">
    <source>
        <dbReference type="SAM" id="MobiDB-lite"/>
    </source>
</evidence>
<feature type="domain" description="Alpha-carbonic anhydrase" evidence="6">
    <location>
        <begin position="5"/>
        <end position="130"/>
    </location>
</feature>
<dbReference type="AlphaFoldDB" id="A0A4Y1RV36"/>
<dbReference type="InterPro" id="IPR036398">
    <property type="entry name" value="CA_dom_sf"/>
</dbReference>
<feature type="compositionally biased region" description="Basic and acidic residues" evidence="5">
    <location>
        <begin position="112"/>
        <end position="122"/>
    </location>
</feature>
<dbReference type="CDD" id="cd03124">
    <property type="entry name" value="alpha_CA_prokaryotic_like"/>
    <property type="match status" value="1"/>
</dbReference>
<dbReference type="GO" id="GO:0009570">
    <property type="term" value="C:chloroplast stroma"/>
    <property type="evidence" value="ECO:0007669"/>
    <property type="project" value="UniProtKB-SubCell"/>
</dbReference>
<evidence type="ECO:0000256" key="2">
    <source>
        <dbReference type="ARBA" id="ARBA00004470"/>
    </source>
</evidence>
<dbReference type="GO" id="GO:0006730">
    <property type="term" value="P:one-carbon metabolic process"/>
    <property type="evidence" value="ECO:0007669"/>
    <property type="project" value="TreeGrafter"/>
</dbReference>
<comment type="function">
    <text evidence="1">Reversible hydration of carbon dioxide.</text>
</comment>
<dbReference type="InterPro" id="IPR041891">
    <property type="entry name" value="Alpha_CA_prokaryot-like"/>
</dbReference>
<comment type="catalytic activity">
    <reaction evidence="4">
        <text>hydrogencarbonate + H(+) = CO2 + H2O</text>
        <dbReference type="Rhea" id="RHEA:10748"/>
        <dbReference type="ChEBI" id="CHEBI:15377"/>
        <dbReference type="ChEBI" id="CHEBI:15378"/>
        <dbReference type="ChEBI" id="CHEBI:16526"/>
        <dbReference type="ChEBI" id="CHEBI:17544"/>
        <dbReference type="EC" id="4.2.1.1"/>
    </reaction>
</comment>
<evidence type="ECO:0000313" key="7">
    <source>
        <dbReference type="EMBL" id="BBH07748.1"/>
    </source>
</evidence>
<comment type="subcellular location">
    <subcellularLocation>
        <location evidence="2">Plastid</location>
        <location evidence="2">Chloroplast stroma</location>
    </subcellularLocation>
</comment>
<sequence>MRRKIEFEYKAGSKKGPEHWGDLKKEWMTCKNGKGQSPIDLRDGIATKVNSSLEHFKISYKPTKAILKNEGHAIAVIWDGDAGSISINGKEYNLRQCHWHSPQSIPLMAKGQKGDSVDDGCREGCTTGSD</sequence>
<dbReference type="PROSITE" id="PS51144">
    <property type="entry name" value="ALPHA_CA_2"/>
    <property type="match status" value="1"/>
</dbReference>
<gene>
    <name evidence="7" type="ORF">Prudu_019768</name>
</gene>
<dbReference type="SUPFAM" id="SSF51069">
    <property type="entry name" value="Carbonic anhydrase"/>
    <property type="match status" value="1"/>
</dbReference>
<evidence type="ECO:0000256" key="3">
    <source>
        <dbReference type="ARBA" id="ARBA00006365"/>
    </source>
</evidence>
<dbReference type="GO" id="GO:0004089">
    <property type="term" value="F:carbonate dehydratase activity"/>
    <property type="evidence" value="ECO:0007669"/>
    <property type="project" value="UniProtKB-EC"/>
</dbReference>
<dbReference type="Gene3D" id="3.10.200.10">
    <property type="entry name" value="Alpha carbonic anhydrase"/>
    <property type="match status" value="1"/>
</dbReference>
<feature type="region of interest" description="Disordered" evidence="5">
    <location>
        <begin position="106"/>
        <end position="130"/>
    </location>
</feature>
<comment type="similarity">
    <text evidence="3">Belongs to the alpha-class carbonic anhydrase family.</text>
</comment>
<dbReference type="SMART" id="SM01057">
    <property type="entry name" value="Carb_anhydrase"/>
    <property type="match status" value="1"/>
</dbReference>
<dbReference type="PANTHER" id="PTHR18952:SF201">
    <property type="entry name" value="CARBONIC ANHYDRASE"/>
    <property type="match status" value="1"/>
</dbReference>
<evidence type="ECO:0000256" key="4">
    <source>
        <dbReference type="ARBA" id="ARBA00048348"/>
    </source>
</evidence>
<evidence type="ECO:0000256" key="1">
    <source>
        <dbReference type="ARBA" id="ARBA00002904"/>
    </source>
</evidence>
<protein>
    <submittedName>
        <fullName evidence="7">Alpha carbonic anhydrase 7</fullName>
    </submittedName>
</protein>
<dbReference type="InterPro" id="IPR023561">
    <property type="entry name" value="Carbonic_anhydrase_a-class"/>
</dbReference>
<organism evidence="7">
    <name type="scientific">Prunus dulcis</name>
    <name type="common">Almond</name>
    <name type="synonym">Amygdalus dulcis</name>
    <dbReference type="NCBI Taxonomy" id="3755"/>
    <lineage>
        <taxon>Eukaryota</taxon>
        <taxon>Viridiplantae</taxon>
        <taxon>Streptophyta</taxon>
        <taxon>Embryophyta</taxon>
        <taxon>Tracheophyta</taxon>
        <taxon>Spermatophyta</taxon>
        <taxon>Magnoliopsida</taxon>
        <taxon>eudicotyledons</taxon>
        <taxon>Gunneridae</taxon>
        <taxon>Pentapetalae</taxon>
        <taxon>rosids</taxon>
        <taxon>fabids</taxon>
        <taxon>Rosales</taxon>
        <taxon>Rosaceae</taxon>
        <taxon>Amygdaloideae</taxon>
        <taxon>Amygdaleae</taxon>
        <taxon>Prunus</taxon>
    </lineage>
</organism>
<dbReference type="EMBL" id="AP019303">
    <property type="protein sequence ID" value="BBH07748.1"/>
    <property type="molecule type" value="Genomic_DNA"/>
</dbReference>
<dbReference type="GO" id="GO:0008270">
    <property type="term" value="F:zinc ion binding"/>
    <property type="evidence" value="ECO:0007669"/>
    <property type="project" value="InterPro"/>
</dbReference>